<accession>A0ABV6DC33</accession>
<evidence type="ECO:0000313" key="2">
    <source>
        <dbReference type="Proteomes" id="UP001589755"/>
    </source>
</evidence>
<dbReference type="EMBL" id="JBHLXD010000042">
    <property type="protein sequence ID" value="MFC0210208.1"/>
    <property type="molecule type" value="Genomic_DNA"/>
</dbReference>
<gene>
    <name evidence="1" type="ORF">ACFFJ2_17565</name>
</gene>
<protein>
    <submittedName>
        <fullName evidence="1">Uncharacterized protein</fullName>
    </submittedName>
</protein>
<evidence type="ECO:0000313" key="1">
    <source>
        <dbReference type="EMBL" id="MFC0210208.1"/>
    </source>
</evidence>
<organism evidence="1 2">
    <name type="scientific">Chelativorans intermedius</name>
    <dbReference type="NCBI Taxonomy" id="515947"/>
    <lineage>
        <taxon>Bacteria</taxon>
        <taxon>Pseudomonadati</taxon>
        <taxon>Pseudomonadota</taxon>
        <taxon>Alphaproteobacteria</taxon>
        <taxon>Hyphomicrobiales</taxon>
        <taxon>Phyllobacteriaceae</taxon>
        <taxon>Chelativorans</taxon>
    </lineage>
</organism>
<comment type="caution">
    <text evidence="1">The sequence shown here is derived from an EMBL/GenBank/DDBJ whole genome shotgun (WGS) entry which is preliminary data.</text>
</comment>
<dbReference type="RefSeq" id="WP_261521730.1">
    <property type="nucleotide sequence ID" value="NZ_JAODNW010000020.1"/>
</dbReference>
<proteinExistence type="predicted"/>
<reference evidence="1 2" key="1">
    <citation type="submission" date="2024-09" db="EMBL/GenBank/DDBJ databases">
        <authorList>
            <person name="Sun Q."/>
            <person name="Mori K."/>
        </authorList>
    </citation>
    <scope>NUCLEOTIDE SEQUENCE [LARGE SCALE GENOMIC DNA]</scope>
    <source>
        <strain evidence="1 2">CCM 8543</strain>
    </source>
</reference>
<dbReference type="Proteomes" id="UP001589755">
    <property type="component" value="Unassembled WGS sequence"/>
</dbReference>
<sequence>MSDRHKWAGIQPAKMAEIANRYEAACLVAMQRARQLESDDAKFAAHFTKLREGIWAGVAQELRDVGCPEHRVAREVANVVNFAVRKRALEGLPAKGRA</sequence>
<keyword evidence="2" id="KW-1185">Reference proteome</keyword>
<name>A0ABV6DC33_9HYPH</name>